<evidence type="ECO:0000313" key="3">
    <source>
        <dbReference type="Proteomes" id="UP000198211"/>
    </source>
</evidence>
<organism evidence="2 3">
    <name type="scientific">Phytophthora megakarya</name>
    <dbReference type="NCBI Taxonomy" id="4795"/>
    <lineage>
        <taxon>Eukaryota</taxon>
        <taxon>Sar</taxon>
        <taxon>Stramenopiles</taxon>
        <taxon>Oomycota</taxon>
        <taxon>Peronosporomycetes</taxon>
        <taxon>Peronosporales</taxon>
        <taxon>Peronosporaceae</taxon>
        <taxon>Phytophthora</taxon>
    </lineage>
</organism>
<gene>
    <name evidence="2" type="ORF">PHMEG_00038465</name>
</gene>
<dbReference type="AlphaFoldDB" id="A0A225UHQ3"/>
<name>A0A225UHQ3_9STRA</name>
<keyword evidence="3" id="KW-1185">Reference proteome</keyword>
<accession>A0A225UHQ3</accession>
<dbReference type="Proteomes" id="UP000198211">
    <property type="component" value="Unassembled WGS sequence"/>
</dbReference>
<comment type="caution">
    <text evidence="2">The sequence shown here is derived from an EMBL/GenBank/DDBJ whole genome shotgun (WGS) entry which is preliminary data.</text>
</comment>
<dbReference type="EMBL" id="NBNE01017916">
    <property type="protein sequence ID" value="OWY92503.1"/>
    <property type="molecule type" value="Genomic_DNA"/>
</dbReference>
<proteinExistence type="predicted"/>
<evidence type="ECO:0000313" key="2">
    <source>
        <dbReference type="EMBL" id="OWY92503.1"/>
    </source>
</evidence>
<reference evidence="3" key="1">
    <citation type="submission" date="2017-03" db="EMBL/GenBank/DDBJ databases">
        <title>Phytopthora megakarya and P. palmivora, two closely related causual agents of cacao black pod achieved similar genome size and gene model numbers by different mechanisms.</title>
        <authorList>
            <person name="Ali S."/>
            <person name="Shao J."/>
            <person name="Larry D.J."/>
            <person name="Kronmiller B."/>
            <person name="Shen D."/>
            <person name="Strem M.D."/>
            <person name="Melnick R.L."/>
            <person name="Guiltinan M.J."/>
            <person name="Tyler B.M."/>
            <person name="Meinhardt L.W."/>
            <person name="Bailey B.A."/>
        </authorList>
    </citation>
    <scope>NUCLEOTIDE SEQUENCE [LARGE SCALE GENOMIC DNA]</scope>
    <source>
        <strain evidence="3">zdho120</strain>
    </source>
</reference>
<sequence>MKSILKSQRFKSMDDLEYVLKQQEDDWDDDRQSSSSTKTRDFRADNLRQGRLRTKYPGRAYVTQSDDESDSDERHVMFEDETLEISPPQGSVESHEAPPENQCSDMTMEELTQHVLKHTWVKPTRISATQDRHRRGMTTLTRTRVVTTAMESDIRPRISAKKCHRTGHPTQLCKTLPCKKCGKFHDGRCEDWEMLESIARLARQGIVKGLPTPMLDRLLAGKADPGDGSLNH</sequence>
<feature type="region of interest" description="Disordered" evidence="1">
    <location>
        <begin position="22"/>
        <end position="102"/>
    </location>
</feature>
<protein>
    <submittedName>
        <fullName evidence="2">Uncharacterized protein</fullName>
    </submittedName>
</protein>
<dbReference type="OrthoDB" id="8026949at2759"/>
<evidence type="ECO:0000256" key="1">
    <source>
        <dbReference type="SAM" id="MobiDB-lite"/>
    </source>
</evidence>
<feature type="compositionally biased region" description="Basic and acidic residues" evidence="1">
    <location>
        <begin position="38"/>
        <end position="48"/>
    </location>
</feature>